<dbReference type="NCBIfam" id="NF011666">
    <property type="entry name" value="PRK15086.1-2"/>
    <property type="match status" value="1"/>
</dbReference>
<accession>A0ABX2ZJC2</accession>
<dbReference type="RefSeq" id="WP_069035573.1">
    <property type="nucleotide sequence ID" value="NZ_MDKC01000037.1"/>
</dbReference>
<dbReference type="Pfam" id="PF04346">
    <property type="entry name" value="EutH"/>
    <property type="match status" value="1"/>
</dbReference>
<feature type="transmembrane region" description="Helical" evidence="1">
    <location>
        <begin position="141"/>
        <end position="164"/>
    </location>
</feature>
<comment type="caution">
    <text evidence="2">The sequence shown here is derived from an EMBL/GenBank/DDBJ whole genome shotgun (WGS) entry which is preliminary data.</text>
</comment>
<keyword evidence="1" id="KW-1133">Transmembrane helix</keyword>
<keyword evidence="1" id="KW-0472">Membrane</keyword>
<feature type="transmembrane region" description="Helical" evidence="1">
    <location>
        <begin position="104"/>
        <end position="129"/>
    </location>
</feature>
<dbReference type="PIRSF" id="PIRSF019466">
    <property type="entry name" value="EutH"/>
    <property type="match status" value="1"/>
</dbReference>
<evidence type="ECO:0000256" key="1">
    <source>
        <dbReference type="SAM" id="Phobius"/>
    </source>
</evidence>
<name>A0ABX2ZJC2_9BACI</name>
<evidence type="ECO:0000313" key="2">
    <source>
        <dbReference type="EMBL" id="ODG89810.1"/>
    </source>
</evidence>
<dbReference type="PANTHER" id="PTHR40089">
    <property type="entry name" value="ETHANOLAMINE UTILIZATION PROTEIN EUTH"/>
    <property type="match status" value="1"/>
</dbReference>
<feature type="transmembrane region" description="Helical" evidence="1">
    <location>
        <begin position="6"/>
        <end position="22"/>
    </location>
</feature>
<feature type="transmembrane region" description="Helical" evidence="1">
    <location>
        <begin position="204"/>
        <end position="228"/>
    </location>
</feature>
<dbReference type="InterPro" id="IPR007441">
    <property type="entry name" value="EutH"/>
</dbReference>
<feature type="transmembrane region" description="Helical" evidence="1">
    <location>
        <begin position="302"/>
        <end position="323"/>
    </location>
</feature>
<dbReference type="NCBIfam" id="NF011667">
    <property type="entry name" value="PRK15086.1-3"/>
    <property type="match status" value="1"/>
</dbReference>
<sequence>MNEIILYIMTGFMVLGAIDYLMGNRYGLGQKFKEAFQSMGPLALSMVGMISLSPVLAKWLTPIVSPVYQFLGADPSMFSSTFLALDMGGYSLANEMAQSSDAALFSWVFLGTMMGPTIVFTIPVALSIVHKNDHPFFAKGILIGLMTIPFGCLAGGFVAGFGFIWMLKNLIPSILISVMIGIGMLLAQSVMIRGFKWFGKGIEIVIIIGLVSMIIQTLTGIVIIPGMMPLSEGFVTVGKITIILAGAFPFVFVLVKVLQKPFALLGNKLGMNQQALGGFIASFAHHIPMFATMHEMDDRGKVINTAFAVSGAFVFGSHLGFVAGVEKNFVIPMIVGKLTAGFLAAALAFLVSKRGVK</sequence>
<organism evidence="2 3">
    <name type="scientific">Gottfriedia luciferensis</name>
    <dbReference type="NCBI Taxonomy" id="178774"/>
    <lineage>
        <taxon>Bacteria</taxon>
        <taxon>Bacillati</taxon>
        <taxon>Bacillota</taxon>
        <taxon>Bacilli</taxon>
        <taxon>Bacillales</taxon>
        <taxon>Bacillaceae</taxon>
        <taxon>Gottfriedia</taxon>
    </lineage>
</organism>
<feature type="transmembrane region" description="Helical" evidence="1">
    <location>
        <begin position="240"/>
        <end position="258"/>
    </location>
</feature>
<proteinExistence type="predicted"/>
<dbReference type="PANTHER" id="PTHR40089:SF1">
    <property type="entry name" value="ETHANOLAMINE PERMEASE EUTH-RELATED"/>
    <property type="match status" value="1"/>
</dbReference>
<reference evidence="2 3" key="1">
    <citation type="submission" date="2016-07" db="EMBL/GenBank/DDBJ databases">
        <authorList>
            <person name="Townsley L."/>
            <person name="Shank E.A."/>
        </authorList>
    </citation>
    <scope>NUCLEOTIDE SEQUENCE [LARGE SCALE GENOMIC DNA]</scope>
    <source>
        <strain evidence="2 3">CH01</strain>
    </source>
</reference>
<feature type="transmembrane region" description="Helical" evidence="1">
    <location>
        <begin position="170"/>
        <end position="192"/>
    </location>
</feature>
<dbReference type="Proteomes" id="UP000094580">
    <property type="component" value="Unassembled WGS sequence"/>
</dbReference>
<gene>
    <name evidence="2" type="ORF">BED47_15490</name>
</gene>
<protein>
    <submittedName>
        <fullName evidence="2">Ethanolamine utilization protein EutH</fullName>
    </submittedName>
</protein>
<dbReference type="EMBL" id="MDKC01000037">
    <property type="protein sequence ID" value="ODG89810.1"/>
    <property type="molecule type" value="Genomic_DNA"/>
</dbReference>
<keyword evidence="1" id="KW-0812">Transmembrane</keyword>
<feature type="transmembrane region" description="Helical" evidence="1">
    <location>
        <begin position="329"/>
        <end position="351"/>
    </location>
</feature>
<evidence type="ECO:0000313" key="3">
    <source>
        <dbReference type="Proteomes" id="UP000094580"/>
    </source>
</evidence>
<keyword evidence="3" id="KW-1185">Reference proteome</keyword>